<dbReference type="EMBL" id="CAJVCH010556782">
    <property type="protein sequence ID" value="CAG7830618.1"/>
    <property type="molecule type" value="Genomic_DNA"/>
</dbReference>
<accession>A0A8J2LFD3</accession>
<evidence type="ECO:0000313" key="4">
    <source>
        <dbReference type="Proteomes" id="UP000708208"/>
    </source>
</evidence>
<name>A0A8J2LFD3_9HEXA</name>
<dbReference type="InterPro" id="IPR013818">
    <property type="entry name" value="Lipase"/>
</dbReference>
<proteinExistence type="inferred from homology"/>
<dbReference type="Proteomes" id="UP000708208">
    <property type="component" value="Unassembled WGS sequence"/>
</dbReference>
<dbReference type="AlphaFoldDB" id="A0A8J2LFD3"/>
<evidence type="ECO:0000259" key="2">
    <source>
        <dbReference type="Pfam" id="PF00151"/>
    </source>
</evidence>
<protein>
    <recommendedName>
        <fullName evidence="2">Lipase domain-containing protein</fullName>
    </recommendedName>
</protein>
<evidence type="ECO:0000256" key="1">
    <source>
        <dbReference type="RuleBase" id="RU004262"/>
    </source>
</evidence>
<keyword evidence="4" id="KW-1185">Reference proteome</keyword>
<feature type="domain" description="Lipase" evidence="2">
    <location>
        <begin position="3"/>
        <end position="105"/>
    </location>
</feature>
<sequence length="110" mass="11199">TYDAVHIIGFGIGAHLGGVTGSQIRELNDLGDIIGRITGLDPSGPGFTSGGAENLLDPSDARFVDVIHTNMGSVSRGYLGLSSLGGHADFFPNGGSFQHNCGSSIVGDVL</sequence>
<gene>
    <name evidence="3" type="ORF">AFUS01_LOCUS40409</name>
</gene>
<feature type="non-terminal residue" evidence="3">
    <location>
        <position position="110"/>
    </location>
</feature>
<comment type="caution">
    <text evidence="3">The sequence shown here is derived from an EMBL/GenBank/DDBJ whole genome shotgun (WGS) entry which is preliminary data.</text>
</comment>
<feature type="non-terminal residue" evidence="3">
    <location>
        <position position="1"/>
    </location>
</feature>
<evidence type="ECO:0000313" key="3">
    <source>
        <dbReference type="EMBL" id="CAG7830618.1"/>
    </source>
</evidence>
<dbReference type="OrthoDB" id="199913at2759"/>
<dbReference type="GO" id="GO:0016298">
    <property type="term" value="F:lipase activity"/>
    <property type="evidence" value="ECO:0007669"/>
    <property type="project" value="InterPro"/>
</dbReference>
<dbReference type="InterPro" id="IPR000734">
    <property type="entry name" value="TAG_lipase"/>
</dbReference>
<dbReference type="GO" id="GO:0005615">
    <property type="term" value="C:extracellular space"/>
    <property type="evidence" value="ECO:0007669"/>
    <property type="project" value="TreeGrafter"/>
</dbReference>
<dbReference type="PANTHER" id="PTHR11610">
    <property type="entry name" value="LIPASE"/>
    <property type="match status" value="1"/>
</dbReference>
<dbReference type="Pfam" id="PF00151">
    <property type="entry name" value="Lipase"/>
    <property type="match status" value="1"/>
</dbReference>
<dbReference type="GO" id="GO:0016042">
    <property type="term" value="P:lipid catabolic process"/>
    <property type="evidence" value="ECO:0007669"/>
    <property type="project" value="TreeGrafter"/>
</dbReference>
<organism evidence="3 4">
    <name type="scientific">Allacma fusca</name>
    <dbReference type="NCBI Taxonomy" id="39272"/>
    <lineage>
        <taxon>Eukaryota</taxon>
        <taxon>Metazoa</taxon>
        <taxon>Ecdysozoa</taxon>
        <taxon>Arthropoda</taxon>
        <taxon>Hexapoda</taxon>
        <taxon>Collembola</taxon>
        <taxon>Symphypleona</taxon>
        <taxon>Sminthuridae</taxon>
        <taxon>Allacma</taxon>
    </lineage>
</organism>
<reference evidence="3" key="1">
    <citation type="submission" date="2021-06" db="EMBL/GenBank/DDBJ databases">
        <authorList>
            <person name="Hodson N. C."/>
            <person name="Mongue J. A."/>
            <person name="Jaron S. K."/>
        </authorList>
    </citation>
    <scope>NUCLEOTIDE SEQUENCE</scope>
</reference>
<comment type="similarity">
    <text evidence="1">Belongs to the AB hydrolase superfamily. Lipase family.</text>
</comment>